<gene>
    <name evidence="4" type="ORF">QJ048_05350</name>
</gene>
<protein>
    <submittedName>
        <fullName evidence="4">GNAT family N-acetyltransferase</fullName>
    </submittedName>
</protein>
<dbReference type="PROSITE" id="PS51186">
    <property type="entry name" value="GNAT"/>
    <property type="match status" value="1"/>
</dbReference>
<dbReference type="Gene3D" id="3.40.630.30">
    <property type="match status" value="1"/>
</dbReference>
<proteinExistence type="predicted"/>
<dbReference type="PANTHER" id="PTHR43420:SF42">
    <property type="entry name" value="N-ACETYLTRANSFERASE DOMAIN-CONTAINING PROTEIN"/>
    <property type="match status" value="1"/>
</dbReference>
<reference evidence="4 5" key="1">
    <citation type="submission" date="2023-05" db="EMBL/GenBank/DDBJ databases">
        <title>Genome sequence of Pinibacter sp. MAH-24.</title>
        <authorList>
            <person name="Huq M.A."/>
        </authorList>
    </citation>
    <scope>NUCLEOTIDE SEQUENCE [LARGE SCALE GENOMIC DNA]</scope>
    <source>
        <strain evidence="4 5">MAH-24</strain>
    </source>
</reference>
<keyword evidence="1" id="KW-0808">Transferase</keyword>
<dbReference type="CDD" id="cd04301">
    <property type="entry name" value="NAT_SF"/>
    <property type="match status" value="1"/>
</dbReference>
<feature type="domain" description="N-acetyltransferase" evidence="3">
    <location>
        <begin position="1"/>
        <end position="136"/>
    </location>
</feature>
<evidence type="ECO:0000313" key="5">
    <source>
        <dbReference type="Proteomes" id="UP001226434"/>
    </source>
</evidence>
<evidence type="ECO:0000259" key="3">
    <source>
        <dbReference type="PROSITE" id="PS51186"/>
    </source>
</evidence>
<dbReference type="Pfam" id="PF00583">
    <property type="entry name" value="Acetyltransf_1"/>
    <property type="match status" value="1"/>
</dbReference>
<keyword evidence="5" id="KW-1185">Reference proteome</keyword>
<comment type="caution">
    <text evidence="4">The sequence shown here is derived from an EMBL/GenBank/DDBJ whole genome shotgun (WGS) entry which is preliminary data.</text>
</comment>
<dbReference type="InterPro" id="IPR000182">
    <property type="entry name" value="GNAT_dom"/>
</dbReference>
<dbReference type="Proteomes" id="UP001226434">
    <property type="component" value="Unassembled WGS sequence"/>
</dbReference>
<dbReference type="InterPro" id="IPR016181">
    <property type="entry name" value="Acyl_CoA_acyltransferase"/>
</dbReference>
<name>A0ABT6R9N4_9BACT</name>
<evidence type="ECO:0000256" key="1">
    <source>
        <dbReference type="ARBA" id="ARBA00022679"/>
    </source>
</evidence>
<accession>A0ABT6R9N4</accession>
<organism evidence="4 5">
    <name type="scientific">Pinibacter soli</name>
    <dbReference type="NCBI Taxonomy" id="3044211"/>
    <lineage>
        <taxon>Bacteria</taxon>
        <taxon>Pseudomonadati</taxon>
        <taxon>Bacteroidota</taxon>
        <taxon>Chitinophagia</taxon>
        <taxon>Chitinophagales</taxon>
        <taxon>Chitinophagaceae</taxon>
        <taxon>Pinibacter</taxon>
    </lineage>
</organism>
<dbReference type="EMBL" id="JASBRG010000003">
    <property type="protein sequence ID" value="MDI3319186.1"/>
    <property type="molecule type" value="Genomic_DNA"/>
</dbReference>
<dbReference type="RefSeq" id="WP_282333301.1">
    <property type="nucleotide sequence ID" value="NZ_JASBRG010000003.1"/>
</dbReference>
<evidence type="ECO:0000313" key="4">
    <source>
        <dbReference type="EMBL" id="MDI3319186.1"/>
    </source>
</evidence>
<dbReference type="SUPFAM" id="SSF55729">
    <property type="entry name" value="Acyl-CoA N-acyltransferases (Nat)"/>
    <property type="match status" value="1"/>
</dbReference>
<dbReference type="InterPro" id="IPR050680">
    <property type="entry name" value="YpeA/RimI_acetyltransf"/>
</dbReference>
<evidence type="ECO:0000256" key="2">
    <source>
        <dbReference type="ARBA" id="ARBA00023315"/>
    </source>
</evidence>
<sequence length="136" mass="15910">MERVIKDAPLEDVLEMRREVMYPAFSIEQVRLKDDEEGNHIGLYVDGKLIAVISVFVRIDIMQFRKFATKESCQGKGYGTHLLEYVMKLAKDRHCISIWCNARVSAKKFYEKFGMQVTGDTWLQDGHEFIKMEKQL</sequence>
<dbReference type="PANTHER" id="PTHR43420">
    <property type="entry name" value="ACETYLTRANSFERASE"/>
    <property type="match status" value="1"/>
</dbReference>
<keyword evidence="2" id="KW-0012">Acyltransferase</keyword>